<evidence type="ECO:0000256" key="1">
    <source>
        <dbReference type="ARBA" id="ARBA00004651"/>
    </source>
</evidence>
<keyword evidence="7" id="KW-0479">Metal-binding</keyword>
<dbReference type="Pfam" id="PF00953">
    <property type="entry name" value="Glycos_transf_4"/>
    <property type="match status" value="1"/>
</dbReference>
<dbReference type="GO" id="GO:0016780">
    <property type="term" value="F:phosphotransferase activity, for other substituted phosphate groups"/>
    <property type="evidence" value="ECO:0007669"/>
    <property type="project" value="InterPro"/>
</dbReference>
<dbReference type="CDD" id="cd06912">
    <property type="entry name" value="GT_MraY_like"/>
    <property type="match status" value="1"/>
</dbReference>
<dbReference type="GO" id="GO:0071555">
    <property type="term" value="P:cell wall organization"/>
    <property type="evidence" value="ECO:0007669"/>
    <property type="project" value="TreeGrafter"/>
</dbReference>
<dbReference type="GO" id="GO:0005886">
    <property type="term" value="C:plasma membrane"/>
    <property type="evidence" value="ECO:0007669"/>
    <property type="project" value="UniProtKB-SubCell"/>
</dbReference>
<feature type="transmembrane region" description="Helical" evidence="8">
    <location>
        <begin position="168"/>
        <end position="188"/>
    </location>
</feature>
<organism evidence="9 10">
    <name type="scientific">Caenimonas sedimenti</name>
    <dbReference type="NCBI Taxonomy" id="2596921"/>
    <lineage>
        <taxon>Bacteria</taxon>
        <taxon>Pseudomonadati</taxon>
        <taxon>Pseudomonadota</taxon>
        <taxon>Betaproteobacteria</taxon>
        <taxon>Burkholderiales</taxon>
        <taxon>Comamonadaceae</taxon>
        <taxon>Caenimonas</taxon>
    </lineage>
</organism>
<keyword evidence="3 9" id="KW-0808">Transferase</keyword>
<dbReference type="GO" id="GO:0044038">
    <property type="term" value="P:cell wall macromolecule biosynthetic process"/>
    <property type="evidence" value="ECO:0007669"/>
    <property type="project" value="TreeGrafter"/>
</dbReference>
<feature type="transmembrane region" description="Helical" evidence="8">
    <location>
        <begin position="79"/>
        <end position="97"/>
    </location>
</feature>
<feature type="binding site" evidence="7">
    <location>
        <position position="163"/>
    </location>
    <ligand>
        <name>Mg(2+)</name>
        <dbReference type="ChEBI" id="CHEBI:18420"/>
    </ligand>
</feature>
<feature type="transmembrane region" description="Helical" evidence="8">
    <location>
        <begin position="226"/>
        <end position="246"/>
    </location>
</feature>
<evidence type="ECO:0000256" key="2">
    <source>
        <dbReference type="ARBA" id="ARBA00022475"/>
    </source>
</evidence>
<comment type="cofactor">
    <cofactor evidence="7">
        <name>Mg(2+)</name>
        <dbReference type="ChEBI" id="CHEBI:18420"/>
    </cofactor>
</comment>
<evidence type="ECO:0000256" key="3">
    <source>
        <dbReference type="ARBA" id="ARBA00022679"/>
    </source>
</evidence>
<comment type="subcellular location">
    <subcellularLocation>
        <location evidence="1">Cell membrane</location>
        <topology evidence="1">Multi-pass membrane protein</topology>
    </subcellularLocation>
</comment>
<dbReference type="EMBL" id="VOBQ01000004">
    <property type="protein sequence ID" value="TWO72495.1"/>
    <property type="molecule type" value="Genomic_DNA"/>
</dbReference>
<comment type="caution">
    <text evidence="9">The sequence shown here is derived from an EMBL/GenBank/DDBJ whole genome shotgun (WGS) entry which is preliminary data.</text>
</comment>
<dbReference type="RefSeq" id="WP_145892319.1">
    <property type="nucleotide sequence ID" value="NZ_VOBQ01000004.1"/>
</dbReference>
<dbReference type="GO" id="GO:0009103">
    <property type="term" value="P:lipopolysaccharide biosynthetic process"/>
    <property type="evidence" value="ECO:0007669"/>
    <property type="project" value="TreeGrafter"/>
</dbReference>
<evidence type="ECO:0000256" key="7">
    <source>
        <dbReference type="PIRSR" id="PIRSR600715-1"/>
    </source>
</evidence>
<name>A0A562ZW15_9BURK</name>
<evidence type="ECO:0000256" key="6">
    <source>
        <dbReference type="ARBA" id="ARBA00023136"/>
    </source>
</evidence>
<reference evidence="9 10" key="1">
    <citation type="submission" date="2019-07" db="EMBL/GenBank/DDBJ databases">
        <title>Caenimonas sedimenti sp. nov., isolated from activated sludge.</title>
        <authorList>
            <person name="Xu J."/>
        </authorList>
    </citation>
    <scope>NUCLEOTIDE SEQUENCE [LARGE SCALE GENOMIC DNA]</scope>
    <source>
        <strain evidence="9 10">HX-9-20</strain>
    </source>
</reference>
<dbReference type="PANTHER" id="PTHR22926:SF3">
    <property type="entry name" value="UNDECAPRENYL-PHOSPHATE ALPHA-N-ACETYLGLUCOSAMINYL 1-PHOSPHATE TRANSFERASE"/>
    <property type="match status" value="1"/>
</dbReference>
<dbReference type="OrthoDB" id="9783652at2"/>
<keyword evidence="4 8" id="KW-0812">Transmembrane</keyword>
<keyword evidence="7" id="KW-0460">Magnesium</keyword>
<dbReference type="PANTHER" id="PTHR22926">
    <property type="entry name" value="PHOSPHO-N-ACETYLMURAMOYL-PENTAPEPTIDE-TRANSFERASE"/>
    <property type="match status" value="1"/>
</dbReference>
<keyword evidence="5 8" id="KW-1133">Transmembrane helix</keyword>
<dbReference type="GO" id="GO:0046872">
    <property type="term" value="F:metal ion binding"/>
    <property type="evidence" value="ECO:0007669"/>
    <property type="project" value="UniProtKB-KW"/>
</dbReference>
<feature type="transmembrane region" description="Helical" evidence="8">
    <location>
        <begin position="143"/>
        <end position="162"/>
    </location>
</feature>
<gene>
    <name evidence="9" type="ORF">FN976_07290</name>
</gene>
<evidence type="ECO:0000256" key="8">
    <source>
        <dbReference type="SAM" id="Phobius"/>
    </source>
</evidence>
<evidence type="ECO:0000256" key="5">
    <source>
        <dbReference type="ARBA" id="ARBA00022989"/>
    </source>
</evidence>
<feature type="transmembrane region" description="Helical" evidence="8">
    <location>
        <begin position="195"/>
        <end position="214"/>
    </location>
</feature>
<dbReference type="AlphaFoldDB" id="A0A562ZW15"/>
<evidence type="ECO:0000313" key="10">
    <source>
        <dbReference type="Proteomes" id="UP000318199"/>
    </source>
</evidence>
<accession>A0A562ZW15</accession>
<keyword evidence="10" id="KW-1185">Reference proteome</keyword>
<dbReference type="Proteomes" id="UP000318199">
    <property type="component" value="Unassembled WGS sequence"/>
</dbReference>
<proteinExistence type="predicted"/>
<dbReference type="InterPro" id="IPR000715">
    <property type="entry name" value="Glycosyl_transferase_4"/>
</dbReference>
<feature type="transmembrane region" description="Helical" evidence="8">
    <location>
        <begin position="338"/>
        <end position="357"/>
    </location>
</feature>
<feature type="transmembrane region" description="Helical" evidence="8">
    <location>
        <begin position="109"/>
        <end position="131"/>
    </location>
</feature>
<feature type="transmembrane region" description="Helical" evidence="8">
    <location>
        <begin position="43"/>
        <end position="67"/>
    </location>
</feature>
<evidence type="ECO:0000313" key="9">
    <source>
        <dbReference type="EMBL" id="TWO72495.1"/>
    </source>
</evidence>
<feature type="transmembrane region" description="Helical" evidence="8">
    <location>
        <begin position="315"/>
        <end position="332"/>
    </location>
</feature>
<evidence type="ECO:0000256" key="4">
    <source>
        <dbReference type="ARBA" id="ARBA00022692"/>
    </source>
</evidence>
<keyword evidence="6 8" id="KW-0472">Membrane</keyword>
<feature type="binding site" evidence="7">
    <location>
        <position position="223"/>
    </location>
    <ligand>
        <name>Mg(2+)</name>
        <dbReference type="ChEBI" id="CHEBI:18420"/>
    </ligand>
</feature>
<keyword evidence="2" id="KW-1003">Cell membrane</keyword>
<protein>
    <submittedName>
        <fullName evidence="9">Glycosyl transferase</fullName>
    </submittedName>
</protein>
<sequence>MLFLLILCAGSAFLATAYLVRYARDHAQSYSAEVPQRFHVGHVPRLGGAAMLLGCTVGWLWMVASDWLNVPNQIRMDEWVGLSLWVVTLLPVAGGVFEDLTQRLPARWRLLLTVASAAMAVYALQLTVPRLGLPWIDGFWREYAWLGLGLAVLGITGLPHAFNLIDGYNGLAGIVAIICCFALAYVALQVGDRQLAAIVLTLAGATAGFLVWNYPRGLIFAGDGGAYLWGTVISIASVLLVLRHPLVSPWFPMLLLIYPVQETIFSIYRKAARGQSPGVADALHFHQLVFRRIVRGVFHDDEARRMLMRNNRTSPYLWSFSVLTVTPAVLFWSNTPMLIAFIVIFIVTYLWAYFSIVRFKLQRWFRR</sequence>